<dbReference type="PROSITE" id="PS00622">
    <property type="entry name" value="HTH_LUXR_1"/>
    <property type="match status" value="1"/>
</dbReference>
<gene>
    <name evidence="5" type="ORF">CXZ10_11880</name>
</gene>
<keyword evidence="6" id="KW-1185">Reference proteome</keyword>
<dbReference type="GO" id="GO:0003677">
    <property type="term" value="F:DNA binding"/>
    <property type="evidence" value="ECO:0007669"/>
    <property type="project" value="UniProtKB-KW"/>
</dbReference>
<dbReference type="GO" id="GO:0006355">
    <property type="term" value="P:regulation of DNA-templated transcription"/>
    <property type="evidence" value="ECO:0007669"/>
    <property type="project" value="InterPro"/>
</dbReference>
<comment type="caution">
    <text evidence="5">The sequence shown here is derived from an EMBL/GenBank/DDBJ whole genome shotgun (WGS) entry which is preliminary data.</text>
</comment>
<proteinExistence type="predicted"/>
<dbReference type="InterPro" id="IPR036388">
    <property type="entry name" value="WH-like_DNA-bd_sf"/>
</dbReference>
<dbReference type="SMART" id="SM00421">
    <property type="entry name" value="HTH_LUXR"/>
    <property type="match status" value="1"/>
</dbReference>
<dbReference type="CDD" id="cd06170">
    <property type="entry name" value="LuxR_C_like"/>
    <property type="match status" value="1"/>
</dbReference>
<evidence type="ECO:0000256" key="1">
    <source>
        <dbReference type="ARBA" id="ARBA00023015"/>
    </source>
</evidence>
<dbReference type="PROSITE" id="PS50043">
    <property type="entry name" value="HTH_LUXR_2"/>
    <property type="match status" value="1"/>
</dbReference>
<dbReference type="Pfam" id="PF00196">
    <property type="entry name" value="GerE"/>
    <property type="match status" value="1"/>
</dbReference>
<dbReference type="PRINTS" id="PR00038">
    <property type="entry name" value="HTHLUXR"/>
</dbReference>
<dbReference type="RefSeq" id="WP_101289790.1">
    <property type="nucleotide sequence ID" value="NZ_FOUQ01000003.1"/>
</dbReference>
<dbReference type="SUPFAM" id="SSF46894">
    <property type="entry name" value="C-terminal effector domain of the bipartite response regulators"/>
    <property type="match status" value="1"/>
</dbReference>
<dbReference type="EMBL" id="PJNW01000009">
    <property type="protein sequence ID" value="PKR89046.1"/>
    <property type="molecule type" value="Genomic_DNA"/>
</dbReference>
<dbReference type="PANTHER" id="PTHR44688:SF16">
    <property type="entry name" value="DNA-BINDING TRANSCRIPTIONAL ACTIVATOR DEVR_DOSR"/>
    <property type="match status" value="1"/>
</dbReference>
<keyword evidence="1" id="KW-0805">Transcription regulation</keyword>
<keyword evidence="2" id="KW-0238">DNA-binding</keyword>
<protein>
    <submittedName>
        <fullName evidence="5">Helix-turn-helix transcriptional regulator</fullName>
    </submittedName>
</protein>
<dbReference type="InterPro" id="IPR016032">
    <property type="entry name" value="Sig_transdc_resp-reg_C-effctor"/>
</dbReference>
<keyword evidence="3" id="KW-0804">Transcription</keyword>
<dbReference type="InterPro" id="IPR000792">
    <property type="entry name" value="Tscrpt_reg_LuxR_C"/>
</dbReference>
<evidence type="ECO:0000256" key="2">
    <source>
        <dbReference type="ARBA" id="ARBA00023125"/>
    </source>
</evidence>
<evidence type="ECO:0000313" key="6">
    <source>
        <dbReference type="Proteomes" id="UP000233491"/>
    </source>
</evidence>
<evidence type="ECO:0000256" key="3">
    <source>
        <dbReference type="ARBA" id="ARBA00023163"/>
    </source>
</evidence>
<accession>A0A2N3LWP7</accession>
<organism evidence="5 6">
    <name type="scientific">Pleomorphomonas diazotrophica</name>
    <dbReference type="NCBI Taxonomy" id="1166257"/>
    <lineage>
        <taxon>Bacteria</taxon>
        <taxon>Pseudomonadati</taxon>
        <taxon>Pseudomonadota</taxon>
        <taxon>Alphaproteobacteria</taxon>
        <taxon>Hyphomicrobiales</taxon>
        <taxon>Pleomorphomonadaceae</taxon>
        <taxon>Pleomorphomonas</taxon>
    </lineage>
</organism>
<feature type="domain" description="HTH luxR-type" evidence="4">
    <location>
        <begin position="198"/>
        <end position="263"/>
    </location>
</feature>
<dbReference type="Gene3D" id="1.10.10.10">
    <property type="entry name" value="Winged helix-like DNA-binding domain superfamily/Winged helix DNA-binding domain"/>
    <property type="match status" value="1"/>
</dbReference>
<sequence>MAVDVNALFASLMPVVERRPLSERETGAVFRGLMKSLVHFDNAVGFVYRGEERPIDFYDTFDAEKYDIHVTVYQAGAFLLDPFYHATRAGRSGFFRMRELAPDRFFVSEYYRTYYGETRLAEEVGFFVPMTGGVGVVLSLMRLEQSGAFSPADIKMLRSAAPLVLALVRSGLGDIGARLARSPVESPTPFGEASAASDVWSRLGLTDREATIVDLVLQGHSSEAIGLRLGISTGTVKVHRRNVYRKLDISSQTQLLSLYLGNLERS</sequence>
<evidence type="ECO:0000313" key="5">
    <source>
        <dbReference type="EMBL" id="PKR89046.1"/>
    </source>
</evidence>
<name>A0A2N3LWP7_9HYPH</name>
<dbReference type="Proteomes" id="UP000233491">
    <property type="component" value="Unassembled WGS sequence"/>
</dbReference>
<dbReference type="AlphaFoldDB" id="A0A2N3LWP7"/>
<dbReference type="PANTHER" id="PTHR44688">
    <property type="entry name" value="DNA-BINDING TRANSCRIPTIONAL ACTIVATOR DEVR_DOSR"/>
    <property type="match status" value="1"/>
</dbReference>
<evidence type="ECO:0000259" key="4">
    <source>
        <dbReference type="PROSITE" id="PS50043"/>
    </source>
</evidence>
<dbReference type="OrthoDB" id="343383at2"/>
<reference evidence="5 6" key="1">
    <citation type="submission" date="2017-12" db="EMBL/GenBank/DDBJ databases">
        <title>Anaerobic carbon monoxide metabolism by Pleomorphomonas carboxyditropha sp. nov., a new mesophilic hydrogenogenic carboxidotroph.</title>
        <authorList>
            <person name="Esquivel-Elizondo S."/>
            <person name="Krajmalnik-Brown R."/>
        </authorList>
    </citation>
    <scope>NUCLEOTIDE SEQUENCE [LARGE SCALE GENOMIC DNA]</scope>
    <source>
        <strain evidence="5 6">R5-392</strain>
    </source>
</reference>